<comment type="similarity">
    <text evidence="2">Belongs to the NrfD family.</text>
</comment>
<dbReference type="EMBL" id="ANFM02000018">
    <property type="protein sequence ID" value="EOD79687.1"/>
    <property type="molecule type" value="Genomic_DNA"/>
</dbReference>
<reference evidence="8 9" key="1">
    <citation type="journal article" date="2014" name="PLoS ONE">
        <title>Grimontia indica AK16(T), sp. nov., Isolated from a Seawater Sample Reports the Presence of Pathogenic Genes Similar to Vibrio Genus.</title>
        <authorList>
            <person name="Singh A."/>
            <person name="Vaidya B."/>
            <person name="Khatri I."/>
            <person name="Srinivas T.N."/>
            <person name="Subramanian S."/>
            <person name="Korpole S."/>
            <person name="Pinnaka A.K."/>
        </authorList>
    </citation>
    <scope>NUCLEOTIDE SEQUENCE [LARGE SCALE GENOMIC DNA]</scope>
    <source>
        <strain evidence="8 9">AK16</strain>
    </source>
</reference>
<evidence type="ECO:0000256" key="3">
    <source>
        <dbReference type="ARBA" id="ARBA00022475"/>
    </source>
</evidence>
<accession>R1IQD8</accession>
<dbReference type="InterPro" id="IPR005614">
    <property type="entry name" value="NrfD-like"/>
</dbReference>
<keyword evidence="3" id="KW-1003">Cell membrane</keyword>
<dbReference type="eggNOG" id="COG3301">
    <property type="taxonomic scope" value="Bacteria"/>
</dbReference>
<keyword evidence="6 7" id="KW-0472">Membrane</keyword>
<keyword evidence="9" id="KW-1185">Reference proteome</keyword>
<feature type="transmembrane region" description="Helical" evidence="7">
    <location>
        <begin position="151"/>
        <end position="171"/>
    </location>
</feature>
<dbReference type="InterPro" id="IPR017566">
    <property type="entry name" value="NrfD"/>
</dbReference>
<evidence type="ECO:0000256" key="7">
    <source>
        <dbReference type="SAM" id="Phobius"/>
    </source>
</evidence>
<protein>
    <submittedName>
        <fullName evidence="8">NrfD protein</fullName>
    </submittedName>
</protein>
<dbReference type="Pfam" id="PF03916">
    <property type="entry name" value="NrfD"/>
    <property type="match status" value="1"/>
</dbReference>
<dbReference type="RefSeq" id="WP_002538873.1">
    <property type="nucleotide sequence ID" value="NZ_ANFM02000018.1"/>
</dbReference>
<evidence type="ECO:0000313" key="9">
    <source>
        <dbReference type="Proteomes" id="UP000011223"/>
    </source>
</evidence>
<dbReference type="PANTHER" id="PTHR34856:SF2">
    <property type="entry name" value="PROTEIN NRFD"/>
    <property type="match status" value="1"/>
</dbReference>
<feature type="transmembrane region" description="Helical" evidence="7">
    <location>
        <begin position="17"/>
        <end position="40"/>
    </location>
</feature>
<dbReference type="NCBIfam" id="TIGR03148">
    <property type="entry name" value="cyt_nit_nrfD"/>
    <property type="match status" value="1"/>
</dbReference>
<evidence type="ECO:0000256" key="6">
    <source>
        <dbReference type="ARBA" id="ARBA00023136"/>
    </source>
</evidence>
<feature type="transmembrane region" description="Helical" evidence="7">
    <location>
        <begin position="225"/>
        <end position="243"/>
    </location>
</feature>
<dbReference type="Proteomes" id="UP000011223">
    <property type="component" value="Unassembled WGS sequence"/>
</dbReference>
<feature type="transmembrane region" description="Helical" evidence="7">
    <location>
        <begin position="52"/>
        <end position="74"/>
    </location>
</feature>
<feature type="transmembrane region" description="Helical" evidence="7">
    <location>
        <begin position="263"/>
        <end position="282"/>
    </location>
</feature>
<dbReference type="InterPro" id="IPR052049">
    <property type="entry name" value="Electron_transfer_protein"/>
</dbReference>
<dbReference type="AlphaFoldDB" id="R1IQD8"/>
<organism evidence="8 9">
    <name type="scientific">Grimontia indica</name>
    <dbReference type="NCBI Taxonomy" id="1056512"/>
    <lineage>
        <taxon>Bacteria</taxon>
        <taxon>Pseudomonadati</taxon>
        <taxon>Pseudomonadota</taxon>
        <taxon>Gammaproteobacteria</taxon>
        <taxon>Vibrionales</taxon>
        <taxon>Vibrionaceae</taxon>
        <taxon>Grimontia</taxon>
    </lineage>
</organism>
<dbReference type="PANTHER" id="PTHR34856">
    <property type="entry name" value="PROTEIN NRFD"/>
    <property type="match status" value="1"/>
</dbReference>
<evidence type="ECO:0000256" key="1">
    <source>
        <dbReference type="ARBA" id="ARBA00004651"/>
    </source>
</evidence>
<evidence type="ECO:0000313" key="8">
    <source>
        <dbReference type="EMBL" id="EOD79687.1"/>
    </source>
</evidence>
<keyword evidence="4 7" id="KW-0812">Transmembrane</keyword>
<gene>
    <name evidence="8" type="ORF">D515_01481</name>
</gene>
<evidence type="ECO:0000256" key="2">
    <source>
        <dbReference type="ARBA" id="ARBA00008929"/>
    </source>
</evidence>
<comment type="subcellular location">
    <subcellularLocation>
        <location evidence="1">Cell membrane</location>
        <topology evidence="1">Multi-pass membrane protein</topology>
    </subcellularLocation>
</comment>
<dbReference type="Gene3D" id="1.20.1630.10">
    <property type="entry name" value="Formate dehydrogenase/DMSO reductase domain"/>
    <property type="match status" value="1"/>
</dbReference>
<feature type="transmembrane region" description="Helical" evidence="7">
    <location>
        <begin position="183"/>
        <end position="204"/>
    </location>
</feature>
<dbReference type="GO" id="GO:0005886">
    <property type="term" value="C:plasma membrane"/>
    <property type="evidence" value="ECO:0007669"/>
    <property type="project" value="UniProtKB-SubCell"/>
</dbReference>
<feature type="transmembrane region" description="Helical" evidence="7">
    <location>
        <begin position="294"/>
        <end position="315"/>
    </location>
</feature>
<evidence type="ECO:0000256" key="5">
    <source>
        <dbReference type="ARBA" id="ARBA00022989"/>
    </source>
</evidence>
<keyword evidence="5 7" id="KW-1133">Transmembrane helix</keyword>
<comment type="caution">
    <text evidence="8">The sequence shown here is derived from an EMBL/GenBank/DDBJ whole genome shotgun (WGS) entry which is preliminary data.</text>
</comment>
<proteinExistence type="inferred from homology"/>
<feature type="transmembrane region" description="Helical" evidence="7">
    <location>
        <begin position="94"/>
        <end position="118"/>
    </location>
</feature>
<name>R1IQD8_9GAMM</name>
<sequence>MSTIEQAFYFDSLVWDWIIAVYLFLAGMSAGAAMISVYLKRNVIEGDASKNGIIRATAILAPMGIIVGLLILVFHLTKPLEFWKIMIYYNPTSVMSMGVILFQIYMAVLFAWLAGIFIEDIQRVMGSLIEKIPGASAILNACKRFENGLEVTLAILAVILAAYTGFLLSALKTYPLLNNPVLPILFLFSSLSSGAAACLLVGVVGFKEPMSSPSVSWIHRFERPVVLFELFVLFAFFSGLYFGGGQKEVAVLAAIGGGFWSNWFWFGVIGLGMIVPLTLNAVSPSEVKHRTSFLAMVTTLSLIGVLMLRTFILYAGQMTTV</sequence>
<evidence type="ECO:0000256" key="4">
    <source>
        <dbReference type="ARBA" id="ARBA00022692"/>
    </source>
</evidence>